<organism evidence="1 2">
    <name type="scientific">Echinops telfairi</name>
    <name type="common">Lesser hedgehog tenrec</name>
    <dbReference type="NCBI Taxonomy" id="9371"/>
    <lineage>
        <taxon>Eukaryota</taxon>
        <taxon>Metazoa</taxon>
        <taxon>Chordata</taxon>
        <taxon>Craniata</taxon>
        <taxon>Vertebrata</taxon>
        <taxon>Euteleostomi</taxon>
        <taxon>Mammalia</taxon>
        <taxon>Eutheria</taxon>
        <taxon>Afrotheria</taxon>
        <taxon>Tenrecidae</taxon>
        <taxon>Tenrecinae</taxon>
        <taxon>Echinops</taxon>
    </lineage>
</organism>
<proteinExistence type="predicted"/>
<name>A0AC55DGR4_ECHTE</name>
<sequence length="126" mass="13263">MVTKSISVLKGDGSMQGTIHLDQKGNEHVGSLCQSNRLMDGLRGFHIHQVGEMPKVVSVLHHINPPSKNHGGPQDAELHAGVLRKATSGPDGVAEVPAEDSDLTAGSPSHSGFMVGTPEKEDLDRG</sequence>
<evidence type="ECO:0000313" key="2">
    <source>
        <dbReference type="RefSeq" id="XP_045150933.1"/>
    </source>
</evidence>
<dbReference type="Proteomes" id="UP000694863">
    <property type="component" value="Unplaced"/>
</dbReference>
<gene>
    <name evidence="2" type="primary">LOC115871255</name>
</gene>
<keyword evidence="1" id="KW-1185">Reference proteome</keyword>
<evidence type="ECO:0000313" key="1">
    <source>
        <dbReference type="Proteomes" id="UP000694863"/>
    </source>
</evidence>
<dbReference type="RefSeq" id="XP_045150933.1">
    <property type="nucleotide sequence ID" value="XM_045294998.1"/>
</dbReference>
<protein>
    <submittedName>
        <fullName evidence="2">Superoxide dismutase [Cu-Zn]-like</fullName>
    </submittedName>
</protein>
<reference evidence="2" key="1">
    <citation type="submission" date="2025-08" db="UniProtKB">
        <authorList>
            <consortium name="RefSeq"/>
        </authorList>
    </citation>
    <scope>IDENTIFICATION</scope>
</reference>
<accession>A0AC55DGR4</accession>